<reference evidence="1 2" key="1">
    <citation type="journal article" date="2013" name="PLoS Genet.">
        <title>Distinctive expansion of potential virulence genes in the genome of the oomycete fish pathogen Saprolegnia parasitica.</title>
        <authorList>
            <person name="Jiang R.H."/>
            <person name="de Bruijn I."/>
            <person name="Haas B.J."/>
            <person name="Belmonte R."/>
            <person name="Lobach L."/>
            <person name="Christie J."/>
            <person name="van den Ackerveken G."/>
            <person name="Bottin A."/>
            <person name="Bulone V."/>
            <person name="Diaz-Moreno S.M."/>
            <person name="Dumas B."/>
            <person name="Fan L."/>
            <person name="Gaulin E."/>
            <person name="Govers F."/>
            <person name="Grenville-Briggs L.J."/>
            <person name="Horner N.R."/>
            <person name="Levin J.Z."/>
            <person name="Mammella M."/>
            <person name="Meijer H.J."/>
            <person name="Morris P."/>
            <person name="Nusbaum C."/>
            <person name="Oome S."/>
            <person name="Phillips A.J."/>
            <person name="van Rooyen D."/>
            <person name="Rzeszutek E."/>
            <person name="Saraiva M."/>
            <person name="Secombes C.J."/>
            <person name="Seidl M.F."/>
            <person name="Snel B."/>
            <person name="Stassen J.H."/>
            <person name="Sykes S."/>
            <person name="Tripathy S."/>
            <person name="van den Berg H."/>
            <person name="Vega-Arreguin J.C."/>
            <person name="Wawra S."/>
            <person name="Young S.K."/>
            <person name="Zeng Q."/>
            <person name="Dieguez-Uribeondo J."/>
            <person name="Russ C."/>
            <person name="Tyler B.M."/>
            <person name="van West P."/>
        </authorList>
    </citation>
    <scope>NUCLEOTIDE SEQUENCE [LARGE SCALE GENOMIC DNA]</scope>
    <source>
        <strain evidence="1 2">CBS 223.65</strain>
    </source>
</reference>
<keyword evidence="2" id="KW-1185">Reference proteome</keyword>
<dbReference type="Proteomes" id="UP000030745">
    <property type="component" value="Unassembled WGS sequence"/>
</dbReference>
<evidence type="ECO:0000313" key="2">
    <source>
        <dbReference type="Proteomes" id="UP000030745"/>
    </source>
</evidence>
<dbReference type="KEGG" id="spar:SPRG_18735"/>
<accession>A0A067BBL4</accession>
<dbReference type="VEuPathDB" id="FungiDB:SPRG_18735"/>
<name>A0A067BBL4_SAPPC</name>
<proteinExistence type="predicted"/>
<dbReference type="AlphaFoldDB" id="A0A067BBL4"/>
<gene>
    <name evidence="1" type="ORF">SPRG_18735</name>
</gene>
<protein>
    <submittedName>
        <fullName evidence="1">Uncharacterized protein</fullName>
    </submittedName>
</protein>
<sequence>MQLPRQMKLKEEIDALRRRQPRQKTSAPEANEALRAIATVVVPPATLRDEKL</sequence>
<dbReference type="EMBL" id="KK584609">
    <property type="protein sequence ID" value="KDO15724.1"/>
    <property type="molecule type" value="Genomic_DNA"/>
</dbReference>
<dbReference type="GeneID" id="24140256"/>
<organism evidence="1 2">
    <name type="scientific">Saprolegnia parasitica (strain CBS 223.65)</name>
    <dbReference type="NCBI Taxonomy" id="695850"/>
    <lineage>
        <taxon>Eukaryota</taxon>
        <taxon>Sar</taxon>
        <taxon>Stramenopiles</taxon>
        <taxon>Oomycota</taxon>
        <taxon>Saprolegniomycetes</taxon>
        <taxon>Saprolegniales</taxon>
        <taxon>Saprolegniaceae</taxon>
        <taxon>Saprolegnia</taxon>
    </lineage>
</organism>
<evidence type="ECO:0000313" key="1">
    <source>
        <dbReference type="EMBL" id="KDO15724.1"/>
    </source>
</evidence>
<dbReference type="RefSeq" id="XP_012213567.1">
    <property type="nucleotide sequence ID" value="XM_012358177.1"/>
</dbReference>